<dbReference type="CDD" id="cd19383">
    <property type="entry name" value="TGF_beta_Neurturin"/>
    <property type="match status" value="1"/>
</dbReference>
<proteinExistence type="inferred from homology"/>
<dbReference type="PANTHER" id="PTHR12173:SF3">
    <property type="entry name" value="NEURTURIN"/>
    <property type="match status" value="1"/>
</dbReference>
<dbReference type="Gene3D" id="2.10.90.10">
    <property type="entry name" value="Cystine-knot cytokines"/>
    <property type="match status" value="1"/>
</dbReference>
<evidence type="ECO:0000256" key="6">
    <source>
        <dbReference type="ARBA" id="ARBA00023157"/>
    </source>
</evidence>
<evidence type="ECO:0000313" key="13">
    <source>
        <dbReference type="Proteomes" id="UP000700334"/>
    </source>
</evidence>
<dbReference type="GO" id="GO:0030116">
    <property type="term" value="F:glial cell-derived neurotrophic factor receptor binding"/>
    <property type="evidence" value="ECO:0007669"/>
    <property type="project" value="InterPro"/>
</dbReference>
<dbReference type="SUPFAM" id="SSF57501">
    <property type="entry name" value="Cystine-knot cytokines"/>
    <property type="match status" value="1"/>
</dbReference>
<dbReference type="GO" id="GO:0007399">
    <property type="term" value="P:nervous system development"/>
    <property type="evidence" value="ECO:0007669"/>
    <property type="project" value="UniProtKB-ARBA"/>
</dbReference>
<evidence type="ECO:0000256" key="3">
    <source>
        <dbReference type="ARBA" id="ARBA00022525"/>
    </source>
</evidence>
<dbReference type="GO" id="GO:0008083">
    <property type="term" value="F:growth factor activity"/>
    <property type="evidence" value="ECO:0007669"/>
    <property type="project" value="UniProtKB-KW"/>
</dbReference>
<keyword evidence="6" id="KW-1015">Disulfide bond</keyword>
<reference evidence="12" key="1">
    <citation type="journal article" date="2021" name="Evol. Appl.">
        <title>The genome of the Pyrenean desman and the effects of bottlenecks and inbreeding on the genomic landscape of an endangered species.</title>
        <authorList>
            <person name="Escoda L."/>
            <person name="Castresana J."/>
        </authorList>
    </citation>
    <scope>NUCLEOTIDE SEQUENCE</scope>
    <source>
        <strain evidence="12">IBE-C5619</strain>
    </source>
</reference>
<dbReference type="Proteomes" id="UP000700334">
    <property type="component" value="Unassembled WGS sequence"/>
</dbReference>
<name>A0A8J6ACP3_GALPY</name>
<dbReference type="GO" id="GO:0035860">
    <property type="term" value="P:glial cell-derived neurotrophic factor receptor signaling pathway"/>
    <property type="evidence" value="ECO:0007669"/>
    <property type="project" value="UniProtKB-ARBA"/>
</dbReference>
<dbReference type="AlphaFoldDB" id="A0A8J6ACP3"/>
<accession>A0A8J6ACP3</accession>
<evidence type="ECO:0000256" key="7">
    <source>
        <dbReference type="ARBA" id="ARBA00055869"/>
    </source>
</evidence>
<dbReference type="GO" id="GO:0005576">
    <property type="term" value="C:extracellular region"/>
    <property type="evidence" value="ECO:0007669"/>
    <property type="project" value="UniProtKB-SubCell"/>
</dbReference>
<dbReference type="PROSITE" id="PS51362">
    <property type="entry name" value="TGF_BETA_2"/>
    <property type="match status" value="1"/>
</dbReference>
<evidence type="ECO:0000256" key="2">
    <source>
        <dbReference type="ARBA" id="ARBA00009832"/>
    </source>
</evidence>
<dbReference type="FunFam" id="2.10.90.10:FF:000037">
    <property type="entry name" value="neurturin"/>
    <property type="match status" value="1"/>
</dbReference>
<dbReference type="PANTHER" id="PTHR12173">
    <property type="entry name" value="GDNF SUBFAMILY OF TGF-BETA FAMILY"/>
    <property type="match status" value="1"/>
</dbReference>
<keyword evidence="5 10" id="KW-0339">Growth factor</keyword>
<evidence type="ECO:0000256" key="5">
    <source>
        <dbReference type="ARBA" id="ARBA00023030"/>
    </source>
</evidence>
<dbReference type="InterPro" id="IPR001839">
    <property type="entry name" value="TGF-b_C"/>
</dbReference>
<dbReference type="GO" id="GO:0030971">
    <property type="term" value="F:receptor tyrosine kinase binding"/>
    <property type="evidence" value="ECO:0007669"/>
    <property type="project" value="InterPro"/>
</dbReference>
<dbReference type="InterPro" id="IPR043401">
    <property type="entry name" value="GDNF_fam"/>
</dbReference>
<protein>
    <recommendedName>
        <fullName evidence="9">Neurturin</fullName>
    </recommendedName>
</protein>
<evidence type="ECO:0000256" key="8">
    <source>
        <dbReference type="ARBA" id="ARBA00062854"/>
    </source>
</evidence>
<gene>
    <name evidence="12" type="ORF">J0S82_005896</name>
</gene>
<comment type="subunit">
    <text evidence="8">Homodimer; disulfide-linked. Interacts with GFRA2 coreceptor and RET: forms a 2:2:2 ternary complex composed of NRTN ligand, GFRA2 and RET receptor. Also forms a 4:4:4 tetrameric complex composed of 4 copies of NRTN ligand, GFRA2 and RET receptor, which prevents endocytosis of RET.</text>
</comment>
<evidence type="ECO:0000256" key="9">
    <source>
        <dbReference type="ARBA" id="ARBA00069369"/>
    </source>
</evidence>
<evidence type="ECO:0000313" key="12">
    <source>
        <dbReference type="EMBL" id="KAG8519071.1"/>
    </source>
</evidence>
<keyword evidence="4" id="KW-0732">Signal</keyword>
<comment type="function">
    <text evidence="7">Growth factor that supports the survival of sympathetic neurons in culture. May regulate the development and maintenance of the CNS. Involved in the development of the neural crest. Might control the size of non-neuronal cell population such as haemopoietic cells. Acts by binding to its coreceptor, GFRA2, leading to autophosphorylation and activation of the RET receptor. Heparan sulfate-binding is required for signaling.</text>
</comment>
<comment type="similarity">
    <text evidence="2">Belongs to the TGF-beta family. GDNF subfamily.</text>
</comment>
<dbReference type="EMBL" id="JAGFMF010011614">
    <property type="protein sequence ID" value="KAG8519071.1"/>
    <property type="molecule type" value="Genomic_DNA"/>
</dbReference>
<sequence>MCSAAVTPPVHAQTHFAAYTPLLRTRMPRVPQPHRQGHTEPPPAALDACCGSLACSVGSDDSATSHPVKLFQVLPGVPTVLGGPLQALSENGENKLQEDQTRVRPRMQRWKAAALASVLCSSVLSVWMCRDGLLLSHRLGPALAPLRRPPRTLDARIARLAQYRALLQGAPDAVELRELTPWAGRSPGPRRRAGSRRRRARARAGTRPCGLRELEVRVSELGLGYASDETVLFRYCAGTCEAAARVYDLGLRRLRQRRRVRRERVRAQPCCRPTAYEDEVSFLDVNSRYHTVHELSARECACV</sequence>
<dbReference type="Pfam" id="PF00019">
    <property type="entry name" value="TGF_beta"/>
    <property type="match status" value="1"/>
</dbReference>
<comment type="subcellular location">
    <subcellularLocation>
        <location evidence="1">Secreted</location>
    </subcellularLocation>
</comment>
<evidence type="ECO:0000256" key="1">
    <source>
        <dbReference type="ARBA" id="ARBA00004613"/>
    </source>
</evidence>
<evidence type="ECO:0000256" key="10">
    <source>
        <dbReference type="RuleBase" id="RU000354"/>
    </source>
</evidence>
<dbReference type="InterPro" id="IPR029034">
    <property type="entry name" value="Cystine-knot_cytokine"/>
</dbReference>
<evidence type="ECO:0000259" key="11">
    <source>
        <dbReference type="PROSITE" id="PS51362"/>
    </source>
</evidence>
<keyword evidence="3" id="KW-0964">Secreted</keyword>
<organism evidence="12 13">
    <name type="scientific">Galemys pyrenaicus</name>
    <name type="common">Iberian desman</name>
    <name type="synonym">Pyrenean desman</name>
    <dbReference type="NCBI Taxonomy" id="202257"/>
    <lineage>
        <taxon>Eukaryota</taxon>
        <taxon>Metazoa</taxon>
        <taxon>Chordata</taxon>
        <taxon>Craniata</taxon>
        <taxon>Vertebrata</taxon>
        <taxon>Euteleostomi</taxon>
        <taxon>Mammalia</taxon>
        <taxon>Eutheria</taxon>
        <taxon>Laurasiatheria</taxon>
        <taxon>Eulipotyphla</taxon>
        <taxon>Talpidae</taxon>
        <taxon>Galemys</taxon>
    </lineage>
</organism>
<evidence type="ECO:0000256" key="4">
    <source>
        <dbReference type="ARBA" id="ARBA00022729"/>
    </source>
</evidence>
<keyword evidence="13" id="KW-1185">Reference proteome</keyword>
<dbReference type="OrthoDB" id="9936891at2759"/>
<comment type="caution">
    <text evidence="12">The sequence shown here is derived from an EMBL/GenBank/DDBJ whole genome shotgun (WGS) entry which is preliminary data.</text>
</comment>
<feature type="domain" description="TGF-beta family profile" evidence="11">
    <location>
        <begin position="196"/>
        <end position="303"/>
    </location>
</feature>